<name>A0A1C4U185_9ACTN</name>
<accession>A0A1C4U185</accession>
<dbReference type="EMBL" id="FMCU01000001">
    <property type="protein sequence ID" value="SCE65465.1"/>
    <property type="molecule type" value="Genomic_DNA"/>
</dbReference>
<proteinExistence type="predicted"/>
<reference evidence="3" key="1">
    <citation type="submission" date="2016-06" db="EMBL/GenBank/DDBJ databases">
        <authorList>
            <person name="Varghese N."/>
            <person name="Submissions Spin"/>
        </authorList>
    </citation>
    <scope>NUCLEOTIDE SEQUENCE [LARGE SCALE GENOMIC DNA]</scope>
    <source>
        <strain evidence="3">DSM 44100</strain>
    </source>
</reference>
<evidence type="ECO:0000313" key="3">
    <source>
        <dbReference type="Proteomes" id="UP000198797"/>
    </source>
</evidence>
<feature type="region of interest" description="Disordered" evidence="1">
    <location>
        <begin position="45"/>
        <end position="74"/>
    </location>
</feature>
<dbReference type="RefSeq" id="WP_091237328.1">
    <property type="nucleotide sequence ID" value="NZ_FMCU01000001.1"/>
</dbReference>
<dbReference type="STRING" id="121616.GA0070216_101180"/>
<sequence length="74" mass="7296">MSDLLTGGAVAAAGLAVPGADAVGSTAPAAVPAALYARGIPVAPSDRGRPMLRRPPADRPAAPARLDAIGQWRA</sequence>
<dbReference type="AlphaFoldDB" id="A0A1C4U185"/>
<gene>
    <name evidence="2" type="ORF">GA0070216_101180</name>
</gene>
<feature type="compositionally biased region" description="Low complexity" evidence="1">
    <location>
        <begin position="59"/>
        <end position="68"/>
    </location>
</feature>
<evidence type="ECO:0000313" key="2">
    <source>
        <dbReference type="EMBL" id="SCE65465.1"/>
    </source>
</evidence>
<dbReference type="Proteomes" id="UP000198797">
    <property type="component" value="Unassembled WGS sequence"/>
</dbReference>
<keyword evidence="3" id="KW-1185">Reference proteome</keyword>
<evidence type="ECO:0000256" key="1">
    <source>
        <dbReference type="SAM" id="MobiDB-lite"/>
    </source>
</evidence>
<organism evidence="2 3">
    <name type="scientific">Micromonospora matsumotoense</name>
    <dbReference type="NCBI Taxonomy" id="121616"/>
    <lineage>
        <taxon>Bacteria</taxon>
        <taxon>Bacillati</taxon>
        <taxon>Actinomycetota</taxon>
        <taxon>Actinomycetes</taxon>
        <taxon>Micromonosporales</taxon>
        <taxon>Micromonosporaceae</taxon>
        <taxon>Micromonospora</taxon>
    </lineage>
</organism>
<protein>
    <submittedName>
        <fullName evidence="2">Uncharacterized protein</fullName>
    </submittedName>
</protein>